<comment type="caution">
    <text evidence="1">The sequence shown here is derived from an EMBL/GenBank/DDBJ whole genome shotgun (WGS) entry which is preliminary data.</text>
</comment>
<evidence type="ECO:0000313" key="1">
    <source>
        <dbReference type="EMBL" id="KAJ8001462.1"/>
    </source>
</evidence>
<sequence length="282" mass="31116">MRRDSGMYLTVGNKYHNVCLRLTCYSSDRLHLPCDGADCGVLLSLSDALPSPSDTGITESREMNVESQINSVRPRPRCLDVFLVSSVALLFVTVAVVVFMGTVAVSEIQAKIGSKPPAEYPQVALLLSNSTYKMENFVFLRPTSSQLSSGTMSWSPVKYGENDSIGARYTYSTMTHALATSVDGMYFLYVELHFICTAACTKGKVTVRVENHKHNTLTCEVALPAWPRENVEHQTHKVCWTVTPLDSKSKLLSHMEVPKDTADATHWKLDLNKTAMGGLLMG</sequence>
<accession>A0ACC2GD79</accession>
<organism evidence="1 2">
    <name type="scientific">Dallia pectoralis</name>
    <name type="common">Alaska blackfish</name>
    <dbReference type="NCBI Taxonomy" id="75939"/>
    <lineage>
        <taxon>Eukaryota</taxon>
        <taxon>Metazoa</taxon>
        <taxon>Chordata</taxon>
        <taxon>Craniata</taxon>
        <taxon>Vertebrata</taxon>
        <taxon>Euteleostomi</taxon>
        <taxon>Actinopterygii</taxon>
        <taxon>Neopterygii</taxon>
        <taxon>Teleostei</taxon>
        <taxon>Protacanthopterygii</taxon>
        <taxon>Esociformes</taxon>
        <taxon>Umbridae</taxon>
        <taxon>Dallia</taxon>
    </lineage>
</organism>
<name>A0ACC2GD79_DALPE</name>
<gene>
    <name evidence="1" type="ORF">DPEC_G00169750</name>
</gene>
<dbReference type="Proteomes" id="UP001157502">
    <property type="component" value="Chromosome 14"/>
</dbReference>
<reference evidence="1" key="1">
    <citation type="submission" date="2021-05" db="EMBL/GenBank/DDBJ databases">
        <authorList>
            <person name="Pan Q."/>
            <person name="Jouanno E."/>
            <person name="Zahm M."/>
            <person name="Klopp C."/>
            <person name="Cabau C."/>
            <person name="Louis A."/>
            <person name="Berthelot C."/>
            <person name="Parey E."/>
            <person name="Roest Crollius H."/>
            <person name="Montfort J."/>
            <person name="Robinson-Rechavi M."/>
            <person name="Bouchez O."/>
            <person name="Lampietro C."/>
            <person name="Lopez Roques C."/>
            <person name="Donnadieu C."/>
            <person name="Postlethwait J."/>
            <person name="Bobe J."/>
            <person name="Dillon D."/>
            <person name="Chandos A."/>
            <person name="von Hippel F."/>
            <person name="Guiguen Y."/>
        </authorList>
    </citation>
    <scope>NUCLEOTIDE SEQUENCE</scope>
    <source>
        <strain evidence="1">YG-Jan2019</strain>
    </source>
</reference>
<proteinExistence type="predicted"/>
<dbReference type="EMBL" id="CM055741">
    <property type="protein sequence ID" value="KAJ8001462.1"/>
    <property type="molecule type" value="Genomic_DNA"/>
</dbReference>
<keyword evidence="2" id="KW-1185">Reference proteome</keyword>
<protein>
    <submittedName>
        <fullName evidence="1">Uncharacterized protein</fullName>
    </submittedName>
</protein>
<evidence type="ECO:0000313" key="2">
    <source>
        <dbReference type="Proteomes" id="UP001157502"/>
    </source>
</evidence>